<protein>
    <submittedName>
        <fullName evidence="1">Uncharacterized protein</fullName>
    </submittedName>
</protein>
<gene>
    <name evidence="1" type="ORF">MRATA1EN22A_LOCUS22227</name>
</gene>
<sequence>MGFFQERILEWVVISCFRGSSQPRDQTHISYNGRRFFTAKPPGKPCSISISYLFTHGGFPHSSVGKESTCDVGDPGLIPGSGRSTGERIGHPLQDSWASLVAQLGKNLPAMWETWVRSLSQEDPPGEGKGYPLQYSGLENSMNCIVH</sequence>
<organism evidence="1 2">
    <name type="scientific">Rangifer tarandus platyrhynchus</name>
    <name type="common">Svalbard reindeer</name>
    <dbReference type="NCBI Taxonomy" id="3082113"/>
    <lineage>
        <taxon>Eukaryota</taxon>
        <taxon>Metazoa</taxon>
        <taxon>Chordata</taxon>
        <taxon>Craniata</taxon>
        <taxon>Vertebrata</taxon>
        <taxon>Euteleostomi</taxon>
        <taxon>Mammalia</taxon>
        <taxon>Eutheria</taxon>
        <taxon>Laurasiatheria</taxon>
        <taxon>Artiodactyla</taxon>
        <taxon>Ruminantia</taxon>
        <taxon>Pecora</taxon>
        <taxon>Cervidae</taxon>
        <taxon>Odocoileinae</taxon>
        <taxon>Rangifer</taxon>
    </lineage>
</organism>
<reference evidence="1" key="1">
    <citation type="submission" date="2025-03" db="EMBL/GenBank/DDBJ databases">
        <authorList>
            <consortium name="ELIXIR-Norway"/>
            <consortium name="Elixir Norway"/>
        </authorList>
    </citation>
    <scope>NUCLEOTIDE SEQUENCE</scope>
</reference>
<proteinExistence type="predicted"/>
<evidence type="ECO:0000313" key="1">
    <source>
        <dbReference type="EMBL" id="CAN0500161.1"/>
    </source>
</evidence>
<name>A0ACB1MJI9_RANTA</name>
<evidence type="ECO:0000313" key="2">
    <source>
        <dbReference type="Proteomes" id="UP001162501"/>
    </source>
</evidence>
<dbReference type="Proteomes" id="UP001162501">
    <property type="component" value="Chromosome 34"/>
</dbReference>
<dbReference type="EMBL" id="OZ243562">
    <property type="protein sequence ID" value="CAN0500161.1"/>
    <property type="molecule type" value="Genomic_DNA"/>
</dbReference>
<accession>A0ACB1MJI9</accession>